<proteinExistence type="predicted"/>
<reference evidence="2" key="1">
    <citation type="journal article" date="2017" name="Appl. Environ. Microbiol.">
        <title>Molecular characterization of an Endozoicomonas-like organism causing infection in king scallop Pecten maximus L.</title>
        <authorList>
            <person name="Cano I."/>
            <person name="van Aerle R."/>
            <person name="Ross S."/>
            <person name="Verner-Jeffreys D.W."/>
            <person name="Paley R.K."/>
            <person name="Rimmer G."/>
            <person name="Ryder D."/>
            <person name="Hooper P."/>
            <person name="Stone D."/>
            <person name="Feist S.W."/>
        </authorList>
    </citation>
    <scope>NUCLEOTIDE SEQUENCE</scope>
</reference>
<protein>
    <submittedName>
        <fullName evidence="2">Uncharacterized protein</fullName>
    </submittedName>
</protein>
<evidence type="ECO:0000256" key="1">
    <source>
        <dbReference type="SAM" id="MobiDB-lite"/>
    </source>
</evidence>
<accession>A0A2H9T9D0</accession>
<dbReference type="AlphaFoldDB" id="A0A2H9T9D0"/>
<gene>
    <name evidence="2" type="ORF">CI610_01140</name>
</gene>
<comment type="caution">
    <text evidence="2">The sequence shown here is derived from an EMBL/GenBank/DDBJ whole genome shotgun (WGS) entry which is preliminary data.</text>
</comment>
<evidence type="ECO:0000313" key="2">
    <source>
        <dbReference type="EMBL" id="PJE79865.1"/>
    </source>
</evidence>
<dbReference type="EMBL" id="NSIT01000043">
    <property type="protein sequence ID" value="PJE79865.1"/>
    <property type="molecule type" value="Genomic_DNA"/>
</dbReference>
<organism evidence="2">
    <name type="scientific">invertebrate metagenome</name>
    <dbReference type="NCBI Taxonomy" id="1711999"/>
    <lineage>
        <taxon>unclassified sequences</taxon>
        <taxon>metagenomes</taxon>
        <taxon>organismal metagenomes</taxon>
    </lineage>
</organism>
<sequence length="75" mass="8463">MKNSWHIGGHDFFNSDIDIHPSECQPTREECQQKTGVNAEGDESTVKSGVECYTQLKDELKKPDKRKEGKLAGKK</sequence>
<feature type="region of interest" description="Disordered" evidence="1">
    <location>
        <begin position="1"/>
        <end position="20"/>
    </location>
</feature>
<name>A0A2H9T9D0_9ZZZZ</name>